<evidence type="ECO:0000259" key="9">
    <source>
        <dbReference type="PROSITE" id="PS50835"/>
    </source>
</evidence>
<evidence type="ECO:0000256" key="7">
    <source>
        <dbReference type="ARBA" id="ARBA00043266"/>
    </source>
</evidence>
<dbReference type="InterPro" id="IPR007110">
    <property type="entry name" value="Ig-like_dom"/>
</dbReference>
<evidence type="ECO:0000256" key="6">
    <source>
        <dbReference type="ARBA" id="ARBA00023319"/>
    </source>
</evidence>
<dbReference type="InterPro" id="IPR036179">
    <property type="entry name" value="Ig-like_dom_sf"/>
</dbReference>
<feature type="chain" id="PRO_5040448228" description="Ig-like domain-containing protein" evidence="8">
    <location>
        <begin position="22"/>
        <end position="170"/>
    </location>
</feature>
<feature type="signal peptide" evidence="8">
    <location>
        <begin position="1"/>
        <end position="21"/>
    </location>
</feature>
<dbReference type="InterPro" id="IPR003599">
    <property type="entry name" value="Ig_sub"/>
</dbReference>
<dbReference type="Pfam" id="PF07686">
    <property type="entry name" value="V-set"/>
    <property type="match status" value="1"/>
</dbReference>
<organism evidence="10 11">
    <name type="scientific">Equus caballus</name>
    <name type="common">Horse</name>
    <dbReference type="NCBI Taxonomy" id="9796"/>
    <lineage>
        <taxon>Eukaryota</taxon>
        <taxon>Metazoa</taxon>
        <taxon>Chordata</taxon>
        <taxon>Craniata</taxon>
        <taxon>Vertebrata</taxon>
        <taxon>Euteleostomi</taxon>
        <taxon>Mammalia</taxon>
        <taxon>Eutheria</taxon>
        <taxon>Laurasiatheria</taxon>
        <taxon>Perissodactyla</taxon>
        <taxon>Equidae</taxon>
        <taxon>Equus</taxon>
    </lineage>
</organism>
<keyword evidence="2" id="KW-0391">Immunity</keyword>
<protein>
    <recommendedName>
        <fullName evidence="9">Ig-like domain-containing protein</fullName>
    </recommendedName>
</protein>
<proteinExistence type="predicted"/>
<keyword evidence="5" id="KW-0675">Receptor</keyword>
<keyword evidence="4" id="KW-1015">Disulfide bond</keyword>
<evidence type="ECO:0000313" key="11">
    <source>
        <dbReference type="Proteomes" id="UP000002281"/>
    </source>
</evidence>
<evidence type="ECO:0000256" key="3">
    <source>
        <dbReference type="ARBA" id="ARBA00023130"/>
    </source>
</evidence>
<dbReference type="GO" id="GO:0042101">
    <property type="term" value="C:T cell receptor complex"/>
    <property type="evidence" value="ECO:0007669"/>
    <property type="project" value="UniProtKB-KW"/>
</dbReference>
<dbReference type="GO" id="GO:0007166">
    <property type="term" value="P:cell surface receptor signaling pathway"/>
    <property type="evidence" value="ECO:0000318"/>
    <property type="project" value="GO_Central"/>
</dbReference>
<name>A0A3Q2H7Y9_HORSE</name>
<dbReference type="Bgee" id="ENSECAG00000035675">
    <property type="expression patterns" value="Expressed in leukocyte and 14 other cell types or tissues"/>
</dbReference>
<dbReference type="Gene3D" id="2.60.40.10">
    <property type="entry name" value="Immunoglobulins"/>
    <property type="match status" value="1"/>
</dbReference>
<dbReference type="InterPro" id="IPR013783">
    <property type="entry name" value="Ig-like_fold"/>
</dbReference>
<dbReference type="SUPFAM" id="SSF48726">
    <property type="entry name" value="Immunoglobulin"/>
    <property type="match status" value="1"/>
</dbReference>
<evidence type="ECO:0000256" key="8">
    <source>
        <dbReference type="SAM" id="SignalP"/>
    </source>
</evidence>
<dbReference type="GO" id="GO:0002250">
    <property type="term" value="P:adaptive immune response"/>
    <property type="evidence" value="ECO:0007669"/>
    <property type="project" value="UniProtKB-KW"/>
</dbReference>
<dbReference type="PANTHER" id="PTHR23268:SF14">
    <property type="entry name" value="T CELL RECEPTOR BETA VARIABLE 12-3-RELATED"/>
    <property type="match status" value="1"/>
</dbReference>
<dbReference type="GeneTree" id="ENSGT00940000162707"/>
<feature type="domain" description="Ig-like" evidence="9">
    <location>
        <begin position="18"/>
        <end position="127"/>
    </location>
</feature>
<dbReference type="InterPro" id="IPR050413">
    <property type="entry name" value="TCR_beta_variable"/>
</dbReference>
<dbReference type="SMART" id="SM00409">
    <property type="entry name" value="IG"/>
    <property type="match status" value="1"/>
</dbReference>
<keyword evidence="1 8" id="KW-0732">Signal</keyword>
<dbReference type="GO" id="GO:0005886">
    <property type="term" value="C:plasma membrane"/>
    <property type="evidence" value="ECO:0000318"/>
    <property type="project" value="GO_Central"/>
</dbReference>
<dbReference type="Proteomes" id="UP000002281">
    <property type="component" value="Chromosome 4"/>
</dbReference>
<dbReference type="FunFam" id="2.60.40.10:FF:002491">
    <property type="entry name" value="T cell receptor beta variable 12-4"/>
    <property type="match status" value="1"/>
</dbReference>
<dbReference type="InterPro" id="IPR013106">
    <property type="entry name" value="Ig_V-set"/>
</dbReference>
<sequence length="170" mass="18890">MATRLLCCVALCLLGVEPTDAGVIQTPRHQLTKMGQTVTLTCEPISTHDTVFWYRQTSVKGLEFLIYFRDQAPMDKTGMPNDRFSAEMPNGSFSTLKIQRTEPGDAAVYLCASSLTTALQSHPLSVQKPLLPFLVPAPSPCSSLPRFLPISTRTWVWCFTVPREGENKIK</sequence>
<accession>A0A3Q2H7Y9</accession>
<evidence type="ECO:0000313" key="10">
    <source>
        <dbReference type="Ensembl" id="ENSECAP00000029588.2"/>
    </source>
</evidence>
<reference evidence="10" key="3">
    <citation type="submission" date="2025-09" db="UniProtKB">
        <authorList>
            <consortium name="Ensembl"/>
        </authorList>
    </citation>
    <scope>IDENTIFICATION</scope>
    <source>
        <strain evidence="10">Thoroughbred</strain>
    </source>
</reference>
<keyword evidence="3" id="KW-1064">Adaptive immunity</keyword>
<keyword evidence="6" id="KW-0393">Immunoglobulin domain</keyword>
<dbReference type="Ensembl" id="ENSECAT00000030909.2">
    <property type="protein sequence ID" value="ENSECAP00000029588.2"/>
    <property type="gene ID" value="ENSECAG00000035675.3"/>
</dbReference>
<dbReference type="PANTHER" id="PTHR23268">
    <property type="entry name" value="T-CELL RECEPTOR BETA CHAIN"/>
    <property type="match status" value="1"/>
</dbReference>
<evidence type="ECO:0000256" key="1">
    <source>
        <dbReference type="ARBA" id="ARBA00022729"/>
    </source>
</evidence>
<dbReference type="AlphaFoldDB" id="A0A3Q2H7Y9"/>
<dbReference type="PROSITE" id="PS50835">
    <property type="entry name" value="IG_LIKE"/>
    <property type="match status" value="1"/>
</dbReference>
<keyword evidence="7" id="KW-1279">T cell receptor</keyword>
<keyword evidence="11" id="KW-1185">Reference proteome</keyword>
<dbReference type="SMART" id="SM00406">
    <property type="entry name" value="IGv"/>
    <property type="match status" value="1"/>
</dbReference>
<reference evidence="10" key="2">
    <citation type="submission" date="2025-08" db="UniProtKB">
        <authorList>
            <consortium name="Ensembl"/>
        </authorList>
    </citation>
    <scope>IDENTIFICATION</scope>
    <source>
        <strain evidence="10">Thoroughbred</strain>
    </source>
</reference>
<evidence type="ECO:0000256" key="2">
    <source>
        <dbReference type="ARBA" id="ARBA00022859"/>
    </source>
</evidence>
<evidence type="ECO:0000256" key="4">
    <source>
        <dbReference type="ARBA" id="ARBA00023157"/>
    </source>
</evidence>
<evidence type="ECO:0000256" key="5">
    <source>
        <dbReference type="ARBA" id="ARBA00023170"/>
    </source>
</evidence>
<reference evidence="10 11" key="1">
    <citation type="journal article" date="2009" name="Science">
        <title>Genome sequence, comparative analysis, and population genetics of the domestic horse.</title>
        <authorList>
            <consortium name="Broad Institute Genome Sequencing Platform"/>
            <consortium name="Broad Institute Whole Genome Assembly Team"/>
            <person name="Wade C.M."/>
            <person name="Giulotto E."/>
            <person name="Sigurdsson S."/>
            <person name="Zoli M."/>
            <person name="Gnerre S."/>
            <person name="Imsland F."/>
            <person name="Lear T.L."/>
            <person name="Adelson D.L."/>
            <person name="Bailey E."/>
            <person name="Bellone R.R."/>
            <person name="Bloecker H."/>
            <person name="Distl O."/>
            <person name="Edgar R.C."/>
            <person name="Garber M."/>
            <person name="Leeb T."/>
            <person name="Mauceli E."/>
            <person name="MacLeod J.N."/>
            <person name="Penedo M.C.T."/>
            <person name="Raison J.M."/>
            <person name="Sharpe T."/>
            <person name="Vogel J."/>
            <person name="Andersson L."/>
            <person name="Antczak D.F."/>
            <person name="Biagi T."/>
            <person name="Binns M.M."/>
            <person name="Chowdhary B.P."/>
            <person name="Coleman S.J."/>
            <person name="Della Valle G."/>
            <person name="Fryc S."/>
            <person name="Guerin G."/>
            <person name="Hasegawa T."/>
            <person name="Hill E.W."/>
            <person name="Jurka J."/>
            <person name="Kiialainen A."/>
            <person name="Lindgren G."/>
            <person name="Liu J."/>
            <person name="Magnani E."/>
            <person name="Mickelson J.R."/>
            <person name="Murray J."/>
            <person name="Nergadze S.G."/>
            <person name="Onofrio R."/>
            <person name="Pedroni S."/>
            <person name="Piras M.F."/>
            <person name="Raudsepp T."/>
            <person name="Rocchi M."/>
            <person name="Roeed K.H."/>
            <person name="Ryder O.A."/>
            <person name="Searle S."/>
            <person name="Skow L."/>
            <person name="Swinburne J.E."/>
            <person name="Syvaenen A.C."/>
            <person name="Tozaki T."/>
            <person name="Valberg S.J."/>
            <person name="Vaudin M."/>
            <person name="White J.R."/>
            <person name="Zody M.C."/>
            <person name="Lander E.S."/>
            <person name="Lindblad-Toh K."/>
        </authorList>
    </citation>
    <scope>NUCLEOTIDE SEQUENCE [LARGE SCALE GENOMIC DNA]</scope>
    <source>
        <strain evidence="10 11">Thoroughbred</strain>
    </source>
</reference>